<evidence type="ECO:0000313" key="1">
    <source>
        <dbReference type="EMBL" id="PSL33262.1"/>
    </source>
</evidence>
<gene>
    <name evidence="1" type="ORF">CLV42_103244</name>
</gene>
<reference evidence="1 2" key="1">
    <citation type="submission" date="2018-03" db="EMBL/GenBank/DDBJ databases">
        <title>Genomic Encyclopedia of Archaeal and Bacterial Type Strains, Phase II (KMG-II): from individual species to whole genera.</title>
        <authorList>
            <person name="Goeker M."/>
        </authorList>
    </citation>
    <scope>NUCLEOTIDE SEQUENCE [LARGE SCALE GENOMIC DNA]</scope>
    <source>
        <strain evidence="1 2">DSM 18107</strain>
    </source>
</reference>
<dbReference type="Proteomes" id="UP000240978">
    <property type="component" value="Unassembled WGS sequence"/>
</dbReference>
<dbReference type="EMBL" id="PYGK01000003">
    <property type="protein sequence ID" value="PSL33262.1"/>
    <property type="molecule type" value="Genomic_DNA"/>
</dbReference>
<keyword evidence="2" id="KW-1185">Reference proteome</keyword>
<accession>A0A2P8GH19</accession>
<dbReference type="AlphaFoldDB" id="A0A2P8GH19"/>
<evidence type="ECO:0000313" key="2">
    <source>
        <dbReference type="Proteomes" id="UP000240978"/>
    </source>
</evidence>
<protein>
    <submittedName>
        <fullName evidence="1">Uncharacterized protein</fullName>
    </submittedName>
</protein>
<organism evidence="1 2">
    <name type="scientific">Chitinophaga ginsengisoli</name>
    <dbReference type="NCBI Taxonomy" id="363837"/>
    <lineage>
        <taxon>Bacteria</taxon>
        <taxon>Pseudomonadati</taxon>
        <taxon>Bacteroidota</taxon>
        <taxon>Chitinophagia</taxon>
        <taxon>Chitinophagales</taxon>
        <taxon>Chitinophagaceae</taxon>
        <taxon>Chitinophaga</taxon>
    </lineage>
</organism>
<name>A0A2P8GH19_9BACT</name>
<sequence length="100" mass="11573">MLLGVFIFNTTPRAFIHQFFPHHDTEDEAPVAKHGPAMSVKHVHCDFLQIEPEPYVHTTTFYYVLVKEITWHYAIPVIPVIEYLPYRTLSPRAPPAIAFV</sequence>
<comment type="caution">
    <text evidence="1">The sequence shown here is derived from an EMBL/GenBank/DDBJ whole genome shotgun (WGS) entry which is preliminary data.</text>
</comment>
<proteinExistence type="predicted"/>